<feature type="transmembrane region" description="Helical" evidence="6">
    <location>
        <begin position="71"/>
        <end position="93"/>
    </location>
</feature>
<evidence type="ECO:0000256" key="1">
    <source>
        <dbReference type="ARBA" id="ARBA00004141"/>
    </source>
</evidence>
<accession>A0A9P5X010</accession>
<dbReference type="OrthoDB" id="435607at2759"/>
<evidence type="ECO:0000256" key="3">
    <source>
        <dbReference type="ARBA" id="ARBA00022989"/>
    </source>
</evidence>
<feature type="compositionally biased region" description="Basic and acidic residues" evidence="5">
    <location>
        <begin position="279"/>
        <end position="297"/>
    </location>
</feature>
<dbReference type="InterPro" id="IPR040254">
    <property type="entry name" value="Ecm3-like"/>
</dbReference>
<dbReference type="GO" id="GO:0016020">
    <property type="term" value="C:membrane"/>
    <property type="evidence" value="ECO:0007669"/>
    <property type="project" value="UniProtKB-SubCell"/>
</dbReference>
<dbReference type="PANTHER" id="PTHR31274">
    <property type="entry name" value="PROTEIN ECM3"/>
    <property type="match status" value="1"/>
</dbReference>
<evidence type="ECO:0008006" key="9">
    <source>
        <dbReference type="Google" id="ProtNLM"/>
    </source>
</evidence>
<reference evidence="7" key="1">
    <citation type="submission" date="2020-11" db="EMBL/GenBank/DDBJ databases">
        <authorList>
            <consortium name="DOE Joint Genome Institute"/>
            <person name="Ahrendt S."/>
            <person name="Riley R."/>
            <person name="Andreopoulos W."/>
            <person name="Labutti K."/>
            <person name="Pangilinan J."/>
            <person name="Ruiz-Duenas F.J."/>
            <person name="Barrasa J.M."/>
            <person name="Sanchez-Garcia M."/>
            <person name="Camarero S."/>
            <person name="Miyauchi S."/>
            <person name="Serrano A."/>
            <person name="Linde D."/>
            <person name="Babiker R."/>
            <person name="Drula E."/>
            <person name="Ayuso-Fernandez I."/>
            <person name="Pacheco R."/>
            <person name="Padilla G."/>
            <person name="Ferreira P."/>
            <person name="Barriuso J."/>
            <person name="Kellner H."/>
            <person name="Castanera R."/>
            <person name="Alfaro M."/>
            <person name="Ramirez L."/>
            <person name="Pisabarro A.G."/>
            <person name="Kuo A."/>
            <person name="Tritt A."/>
            <person name="Lipzen A."/>
            <person name="He G."/>
            <person name="Yan M."/>
            <person name="Ng V."/>
            <person name="Cullen D."/>
            <person name="Martin F."/>
            <person name="Rosso M.-N."/>
            <person name="Henrissat B."/>
            <person name="Hibbett D."/>
            <person name="Martinez A.T."/>
            <person name="Grigoriev I.V."/>
        </authorList>
    </citation>
    <scope>NUCLEOTIDE SEQUENCE</scope>
    <source>
        <strain evidence="7">MF-IS2</strain>
    </source>
</reference>
<dbReference type="PANTHER" id="PTHR31274:SF1">
    <property type="entry name" value="AGL149CP"/>
    <property type="match status" value="1"/>
</dbReference>
<feature type="transmembrane region" description="Helical" evidence="6">
    <location>
        <begin position="105"/>
        <end position="129"/>
    </location>
</feature>
<name>A0A9P5X010_9AGAR</name>
<organism evidence="7 8">
    <name type="scientific">Macrolepiota fuliginosa MF-IS2</name>
    <dbReference type="NCBI Taxonomy" id="1400762"/>
    <lineage>
        <taxon>Eukaryota</taxon>
        <taxon>Fungi</taxon>
        <taxon>Dikarya</taxon>
        <taxon>Basidiomycota</taxon>
        <taxon>Agaricomycotina</taxon>
        <taxon>Agaricomycetes</taxon>
        <taxon>Agaricomycetidae</taxon>
        <taxon>Agaricales</taxon>
        <taxon>Agaricineae</taxon>
        <taxon>Agaricaceae</taxon>
        <taxon>Macrolepiota</taxon>
    </lineage>
</organism>
<feature type="compositionally biased region" description="Basic and acidic residues" evidence="5">
    <location>
        <begin position="209"/>
        <end position="228"/>
    </location>
</feature>
<evidence type="ECO:0000313" key="7">
    <source>
        <dbReference type="EMBL" id="KAF9440966.1"/>
    </source>
</evidence>
<feature type="region of interest" description="Disordered" evidence="5">
    <location>
        <begin position="200"/>
        <end position="306"/>
    </location>
</feature>
<evidence type="ECO:0000256" key="4">
    <source>
        <dbReference type="ARBA" id="ARBA00023136"/>
    </source>
</evidence>
<gene>
    <name evidence="7" type="ORF">P691DRAFT_780881</name>
</gene>
<keyword evidence="3 6" id="KW-1133">Transmembrane helix</keyword>
<comment type="caution">
    <text evidence="7">The sequence shown here is derived from an EMBL/GenBank/DDBJ whole genome shotgun (WGS) entry which is preliminary data.</text>
</comment>
<feature type="transmembrane region" description="Helical" evidence="6">
    <location>
        <begin position="141"/>
        <end position="162"/>
    </location>
</feature>
<keyword evidence="8" id="KW-1185">Reference proteome</keyword>
<dbReference type="EMBL" id="MU152140">
    <property type="protein sequence ID" value="KAF9440966.1"/>
    <property type="molecule type" value="Genomic_DNA"/>
</dbReference>
<dbReference type="Proteomes" id="UP000807342">
    <property type="component" value="Unassembled WGS sequence"/>
</dbReference>
<keyword evidence="2 6" id="KW-0812">Transmembrane</keyword>
<evidence type="ECO:0000256" key="5">
    <source>
        <dbReference type="SAM" id="MobiDB-lite"/>
    </source>
</evidence>
<evidence type="ECO:0000256" key="2">
    <source>
        <dbReference type="ARBA" id="ARBA00022692"/>
    </source>
</evidence>
<proteinExistence type="predicted"/>
<dbReference type="AlphaFoldDB" id="A0A9P5X010"/>
<dbReference type="InterPro" id="IPR004776">
    <property type="entry name" value="Mem_transp_PIN-like"/>
</dbReference>
<dbReference type="GO" id="GO:0055085">
    <property type="term" value="P:transmembrane transport"/>
    <property type="evidence" value="ECO:0007669"/>
    <property type="project" value="InterPro"/>
</dbReference>
<evidence type="ECO:0000256" key="6">
    <source>
        <dbReference type="SAM" id="Phobius"/>
    </source>
</evidence>
<protein>
    <recommendedName>
        <fullName evidence="9">Auxin efflux carrier</fullName>
    </recommendedName>
</protein>
<keyword evidence="4 6" id="KW-0472">Membrane</keyword>
<dbReference type="Pfam" id="PF03547">
    <property type="entry name" value="Mem_trans"/>
    <property type="match status" value="1"/>
</dbReference>
<sequence length="336" mass="36504">MSPSAGTLIWISSKPLIRLAVGIASEFVITKADIFPLVAARGAGQIVLNITTPCLLFSKIVPAFTTDNVRALGPLVLVALLYEALGIALAWIIRQIFWVPHCFQHGILVAGGWGNVGDLPTAVILSITGSAPFHGTPDQNLAVAYISIFILVFTITLFPCGFHRCVAWDFTSADIEPEIIRAKIKAQRQRLLRFLSKGRQGSSLANDDGSSRDEEKAVLPDSPRRQGRSDTSIEDVTTAVVTLPDGIPKPSPTPSREVFTYGQSSDGRQGSPLANDGGPSRDEEKAIPPDNPRRQGRNDTSIEDVTVDSVITHSTLSRPRAMGYYRVNTKEYYYTA</sequence>
<evidence type="ECO:0000313" key="8">
    <source>
        <dbReference type="Proteomes" id="UP000807342"/>
    </source>
</evidence>
<comment type="subcellular location">
    <subcellularLocation>
        <location evidence="1">Membrane</location>
        <topology evidence="1">Multi-pass membrane protein</topology>
    </subcellularLocation>
</comment>